<evidence type="ECO:0000313" key="3">
    <source>
        <dbReference type="Proteomes" id="UP001596222"/>
    </source>
</evidence>
<comment type="caution">
    <text evidence="2">The sequence shown here is derived from an EMBL/GenBank/DDBJ whole genome shotgun (WGS) entry which is preliminary data.</text>
</comment>
<gene>
    <name evidence="2" type="ORF">ACFPP6_29990</name>
</gene>
<dbReference type="Proteomes" id="UP001596222">
    <property type="component" value="Unassembled WGS sequence"/>
</dbReference>
<proteinExistence type="predicted"/>
<feature type="compositionally biased region" description="Acidic residues" evidence="1">
    <location>
        <begin position="132"/>
        <end position="142"/>
    </location>
</feature>
<name>A0ABW0A8I3_9ACTN</name>
<feature type="region of interest" description="Disordered" evidence="1">
    <location>
        <begin position="117"/>
        <end position="152"/>
    </location>
</feature>
<evidence type="ECO:0000256" key="1">
    <source>
        <dbReference type="SAM" id="MobiDB-lite"/>
    </source>
</evidence>
<evidence type="ECO:0000313" key="2">
    <source>
        <dbReference type="EMBL" id="MFC5148903.1"/>
    </source>
</evidence>
<protein>
    <submittedName>
        <fullName evidence="2">Uncharacterized protein</fullName>
    </submittedName>
</protein>
<organism evidence="2 3">
    <name type="scientific">Streptomyces aureoversilis</name>
    <dbReference type="NCBI Taxonomy" id="67277"/>
    <lineage>
        <taxon>Bacteria</taxon>
        <taxon>Bacillati</taxon>
        <taxon>Actinomycetota</taxon>
        <taxon>Actinomycetes</taxon>
        <taxon>Kitasatosporales</taxon>
        <taxon>Streptomycetaceae</taxon>
        <taxon>Streptomyces</taxon>
    </lineage>
</organism>
<sequence>MRRVLLDEAVAVGDYLEVASERVTPDRRRRGEEYLRVEWVEHIARPAFLDPASKQIRTRFAARDVVVAVLCEGMPGAVLLRGGDHHVETAVERARQTWDAAHPSWPVRREPLFVGGEVPRHRHGDRARLEADASEDAEDTEEPTPHDTAPVRRRRAVAFTKAAGQVMVGDYVQIHAERSPADDMGVDEGFHRVEWAGHLPPERAGGLLADPGWAQGAVTLLSVHGLPGLLVLPETDVRVLVQPNPERIAADQRERWHDGPVYELTGMTVPDVETLRTGDAARRPAAPDDEADLYPSMFADPHHRVLHLSGTTGVRPVAATELPWPHSLFKCPYAERAKALARTYPDTPGVAQAAHAELFTQLRPQEFAACPYHQADDWEAIAQAVLAHAEAEQAGDDERAEELYAMEHLSERDRKWARRMVADHLWWDEGQARITNGQHRVCAMRAAGVTSLPVYGRYLPDQAPAATTDAKRHARQAVTAFWTGHLTALWGPRSWRRRLGPALARYRFLWGLLPQGDRQATSRKGSARH</sequence>
<dbReference type="EMBL" id="JBHSKJ010000022">
    <property type="protein sequence ID" value="MFC5148903.1"/>
    <property type="molecule type" value="Genomic_DNA"/>
</dbReference>
<keyword evidence="3" id="KW-1185">Reference proteome</keyword>
<accession>A0ABW0A8I3</accession>
<dbReference type="RefSeq" id="WP_382049021.1">
    <property type="nucleotide sequence ID" value="NZ_JBHSKJ010000022.1"/>
</dbReference>
<reference evidence="3" key="1">
    <citation type="journal article" date="2019" name="Int. J. Syst. Evol. Microbiol.">
        <title>The Global Catalogue of Microorganisms (GCM) 10K type strain sequencing project: providing services to taxonomists for standard genome sequencing and annotation.</title>
        <authorList>
            <consortium name="The Broad Institute Genomics Platform"/>
            <consortium name="The Broad Institute Genome Sequencing Center for Infectious Disease"/>
            <person name="Wu L."/>
            <person name="Ma J."/>
        </authorList>
    </citation>
    <scope>NUCLEOTIDE SEQUENCE [LARGE SCALE GENOMIC DNA]</scope>
    <source>
        <strain evidence="3">CGMCC 4.1641</strain>
    </source>
</reference>